<organism evidence="1 2">
    <name type="scientific">Pseudoduganella rivuli</name>
    <dbReference type="NCBI Taxonomy" id="2666085"/>
    <lineage>
        <taxon>Bacteria</taxon>
        <taxon>Pseudomonadati</taxon>
        <taxon>Pseudomonadota</taxon>
        <taxon>Betaproteobacteria</taxon>
        <taxon>Burkholderiales</taxon>
        <taxon>Oxalobacteraceae</taxon>
        <taxon>Telluria group</taxon>
        <taxon>Pseudoduganella</taxon>
    </lineage>
</organism>
<evidence type="ECO:0000313" key="1">
    <source>
        <dbReference type="EMBL" id="MRV74987.1"/>
    </source>
</evidence>
<dbReference type="Pfam" id="PF11159">
    <property type="entry name" value="DUF2939"/>
    <property type="match status" value="1"/>
</dbReference>
<dbReference type="RefSeq" id="WP_154379079.1">
    <property type="nucleotide sequence ID" value="NZ_WKJJ01000017.1"/>
</dbReference>
<name>A0A7X2LWB2_9BURK</name>
<keyword evidence="2" id="KW-1185">Reference proteome</keyword>
<dbReference type="EMBL" id="WKJJ01000017">
    <property type="protein sequence ID" value="MRV74987.1"/>
    <property type="molecule type" value="Genomic_DNA"/>
</dbReference>
<dbReference type="Proteomes" id="UP000446768">
    <property type="component" value="Unassembled WGS sequence"/>
</dbReference>
<sequence>MSRLFKIAVPAVVLAAGAWLYATPYLAVNGMRSAAEARDAGRLSGYIDFPAVKENLKGTLNAKLTGDVRPSDNPLAAMGSALGAMLINPMVDLFVTPEAIGQMMKGQKPTLTGTGNSNDGKPAAKAETHMGYEGVNRFVVSVRKQGDDGEPVAMVMQRDGLATWKLVALRLPL</sequence>
<reference evidence="1 2" key="1">
    <citation type="submission" date="2019-11" db="EMBL/GenBank/DDBJ databases">
        <title>Novel species isolated from a subtropical stream in China.</title>
        <authorList>
            <person name="Lu H."/>
        </authorList>
    </citation>
    <scope>NUCLEOTIDE SEQUENCE [LARGE SCALE GENOMIC DNA]</scope>
    <source>
        <strain evidence="1 2">FT92W</strain>
    </source>
</reference>
<comment type="caution">
    <text evidence="1">The sequence shown here is derived from an EMBL/GenBank/DDBJ whole genome shotgun (WGS) entry which is preliminary data.</text>
</comment>
<dbReference type="InterPro" id="IPR021330">
    <property type="entry name" value="DUF2939"/>
</dbReference>
<evidence type="ECO:0000313" key="2">
    <source>
        <dbReference type="Proteomes" id="UP000446768"/>
    </source>
</evidence>
<accession>A0A7X2LWB2</accession>
<proteinExistence type="predicted"/>
<dbReference type="AlphaFoldDB" id="A0A7X2LWB2"/>
<protein>
    <submittedName>
        <fullName evidence="1">DUF2939 domain-containing protein</fullName>
    </submittedName>
</protein>
<gene>
    <name evidence="1" type="ORF">GJ700_25055</name>
</gene>